<protein>
    <submittedName>
        <fullName evidence="1">Uncharacterized protein</fullName>
    </submittedName>
</protein>
<proteinExistence type="predicted"/>
<evidence type="ECO:0000313" key="1">
    <source>
        <dbReference type="EMBL" id="GFO02823.1"/>
    </source>
</evidence>
<evidence type="ECO:0000313" key="2">
    <source>
        <dbReference type="Proteomes" id="UP000735302"/>
    </source>
</evidence>
<keyword evidence="2" id="KW-1185">Reference proteome</keyword>
<accession>A0AAV4A7W8</accession>
<organism evidence="1 2">
    <name type="scientific">Plakobranchus ocellatus</name>
    <dbReference type="NCBI Taxonomy" id="259542"/>
    <lineage>
        <taxon>Eukaryota</taxon>
        <taxon>Metazoa</taxon>
        <taxon>Spiralia</taxon>
        <taxon>Lophotrochozoa</taxon>
        <taxon>Mollusca</taxon>
        <taxon>Gastropoda</taxon>
        <taxon>Heterobranchia</taxon>
        <taxon>Euthyneura</taxon>
        <taxon>Panpulmonata</taxon>
        <taxon>Sacoglossa</taxon>
        <taxon>Placobranchoidea</taxon>
        <taxon>Plakobranchidae</taxon>
        <taxon>Plakobranchus</taxon>
    </lineage>
</organism>
<comment type="caution">
    <text evidence="1">The sequence shown here is derived from an EMBL/GenBank/DDBJ whole genome shotgun (WGS) entry which is preliminary data.</text>
</comment>
<reference evidence="1 2" key="1">
    <citation type="journal article" date="2021" name="Elife">
        <title>Chloroplast acquisition without the gene transfer in kleptoplastic sea slugs, Plakobranchus ocellatus.</title>
        <authorList>
            <person name="Maeda T."/>
            <person name="Takahashi S."/>
            <person name="Yoshida T."/>
            <person name="Shimamura S."/>
            <person name="Takaki Y."/>
            <person name="Nagai Y."/>
            <person name="Toyoda A."/>
            <person name="Suzuki Y."/>
            <person name="Arimoto A."/>
            <person name="Ishii H."/>
            <person name="Satoh N."/>
            <person name="Nishiyama T."/>
            <person name="Hasebe M."/>
            <person name="Maruyama T."/>
            <person name="Minagawa J."/>
            <person name="Obokata J."/>
            <person name="Shigenobu S."/>
        </authorList>
    </citation>
    <scope>NUCLEOTIDE SEQUENCE [LARGE SCALE GENOMIC DNA]</scope>
</reference>
<name>A0AAV4A7W8_9GAST</name>
<gene>
    <name evidence="1" type="ORF">PoB_002932800</name>
</gene>
<dbReference type="EMBL" id="BLXT01003657">
    <property type="protein sequence ID" value="GFO02823.1"/>
    <property type="molecule type" value="Genomic_DNA"/>
</dbReference>
<dbReference type="AlphaFoldDB" id="A0AAV4A7W8"/>
<sequence length="168" mass="18977">MRNNFFYGTQPHGIGTPAMTCSVKQRQSVFALVRKHWIASLLSSTSRKTQPCRFHKIWRVFHQHNTERLSRVLRYRGSTPDSVEKVSAATLRCVSSDCLLIICAEIQASNQPPGQPQGTQGHNQNDVLKLEIIVPIWISFHRCDRRERNNGGAGAVIFSTCDKWSSPS</sequence>
<dbReference type="Proteomes" id="UP000735302">
    <property type="component" value="Unassembled WGS sequence"/>
</dbReference>